<evidence type="ECO:0000256" key="3">
    <source>
        <dbReference type="ARBA" id="ARBA00022989"/>
    </source>
</evidence>
<reference evidence="6 7" key="1">
    <citation type="submission" date="2018-07" db="EMBL/GenBank/DDBJ databases">
        <title>Leeuwenhoekiella genomics.</title>
        <authorList>
            <person name="Tahon G."/>
            <person name="Willems A."/>
        </authorList>
    </citation>
    <scope>NUCLEOTIDE SEQUENCE [LARGE SCALE GENOMIC DNA]</scope>
    <source>
        <strain evidence="6 7">LMG 22550</strain>
    </source>
</reference>
<gene>
    <name evidence="6" type="ORF">DSM00_1035</name>
</gene>
<keyword evidence="7" id="KW-1185">Reference proteome</keyword>
<proteinExistence type="predicted"/>
<dbReference type="InterPro" id="IPR032808">
    <property type="entry name" value="DoxX"/>
</dbReference>
<feature type="transmembrane region" description="Helical" evidence="5">
    <location>
        <begin position="6"/>
        <end position="22"/>
    </location>
</feature>
<feature type="transmembrane region" description="Helical" evidence="5">
    <location>
        <begin position="66"/>
        <end position="86"/>
    </location>
</feature>
<accession>A0A4Q0PA81</accession>
<feature type="transmembrane region" description="Helical" evidence="5">
    <location>
        <begin position="93"/>
        <end position="111"/>
    </location>
</feature>
<comment type="caution">
    <text evidence="6">The sequence shown here is derived from an EMBL/GenBank/DDBJ whole genome shotgun (WGS) entry which is preliminary data.</text>
</comment>
<organism evidence="6 7">
    <name type="scientific">Leeuwenhoekiella aequorea</name>
    <dbReference type="NCBI Taxonomy" id="283736"/>
    <lineage>
        <taxon>Bacteria</taxon>
        <taxon>Pseudomonadati</taxon>
        <taxon>Bacteroidota</taxon>
        <taxon>Flavobacteriia</taxon>
        <taxon>Flavobacteriales</taxon>
        <taxon>Flavobacteriaceae</taxon>
        <taxon>Leeuwenhoekiella</taxon>
    </lineage>
</organism>
<evidence type="ECO:0000313" key="7">
    <source>
        <dbReference type="Proteomes" id="UP000289238"/>
    </source>
</evidence>
<evidence type="ECO:0000313" key="6">
    <source>
        <dbReference type="EMBL" id="RXG23421.1"/>
    </source>
</evidence>
<keyword evidence="3 5" id="KW-1133">Transmembrane helix</keyword>
<keyword evidence="4 5" id="KW-0472">Membrane</keyword>
<evidence type="ECO:0000256" key="2">
    <source>
        <dbReference type="ARBA" id="ARBA00022692"/>
    </source>
</evidence>
<dbReference type="Pfam" id="PF13564">
    <property type="entry name" value="DoxX_2"/>
    <property type="match status" value="1"/>
</dbReference>
<name>A0A4Q0PA81_9FLAO</name>
<dbReference type="AlphaFoldDB" id="A0A4Q0PA81"/>
<dbReference type="OrthoDB" id="799482at2"/>
<dbReference type="RefSeq" id="WP_128756950.1">
    <property type="nucleotide sequence ID" value="NZ_QOVM01000002.1"/>
</dbReference>
<dbReference type="EMBL" id="QOVM01000002">
    <property type="protein sequence ID" value="RXG23421.1"/>
    <property type="molecule type" value="Genomic_DNA"/>
</dbReference>
<sequence>MVYQGLALITGLSFILYGMSCLTTQQMINEFDRFNLSKWRILVGYLQIMGGAGLLIGLFLNTTLVIFSAGGLSLLMFMGFITRLYIKDGFIKSSPAFIFMLVNAIIVFGFWDITFGI</sequence>
<dbReference type="GO" id="GO:0016020">
    <property type="term" value="C:membrane"/>
    <property type="evidence" value="ECO:0007669"/>
    <property type="project" value="UniProtKB-SubCell"/>
</dbReference>
<feature type="transmembrane region" description="Helical" evidence="5">
    <location>
        <begin position="42"/>
        <end position="60"/>
    </location>
</feature>
<evidence type="ECO:0000256" key="1">
    <source>
        <dbReference type="ARBA" id="ARBA00004141"/>
    </source>
</evidence>
<keyword evidence="2 5" id="KW-0812">Transmembrane</keyword>
<dbReference type="Proteomes" id="UP000289238">
    <property type="component" value="Unassembled WGS sequence"/>
</dbReference>
<evidence type="ECO:0000256" key="4">
    <source>
        <dbReference type="ARBA" id="ARBA00023136"/>
    </source>
</evidence>
<evidence type="ECO:0000256" key="5">
    <source>
        <dbReference type="SAM" id="Phobius"/>
    </source>
</evidence>
<protein>
    <submittedName>
        <fullName evidence="6">DoxX-like protein</fullName>
    </submittedName>
</protein>
<comment type="subcellular location">
    <subcellularLocation>
        <location evidence="1">Membrane</location>
        <topology evidence="1">Multi-pass membrane protein</topology>
    </subcellularLocation>
</comment>